<protein>
    <submittedName>
        <fullName evidence="2">Uncharacterized protein</fullName>
    </submittedName>
</protein>
<feature type="compositionally biased region" description="Low complexity" evidence="1">
    <location>
        <begin position="86"/>
        <end position="101"/>
    </location>
</feature>
<gene>
    <name evidence="2" type="ORF">TIFTF001_029721</name>
</gene>
<sequence>MDGSQLLRHRENHTSPFLLSSALSRNCRLVLAIHIAVTVANREPDGVIRESSSWLRTVTVGTVDQRAPSALSFFNGRHSPTRASFRSQARALSRSPAAPSW</sequence>
<organism evidence="2 3">
    <name type="scientific">Ficus carica</name>
    <name type="common">Common fig</name>
    <dbReference type="NCBI Taxonomy" id="3494"/>
    <lineage>
        <taxon>Eukaryota</taxon>
        <taxon>Viridiplantae</taxon>
        <taxon>Streptophyta</taxon>
        <taxon>Embryophyta</taxon>
        <taxon>Tracheophyta</taxon>
        <taxon>Spermatophyta</taxon>
        <taxon>Magnoliopsida</taxon>
        <taxon>eudicotyledons</taxon>
        <taxon>Gunneridae</taxon>
        <taxon>Pentapetalae</taxon>
        <taxon>rosids</taxon>
        <taxon>fabids</taxon>
        <taxon>Rosales</taxon>
        <taxon>Moraceae</taxon>
        <taxon>Ficeae</taxon>
        <taxon>Ficus</taxon>
    </lineage>
</organism>
<dbReference type="EMBL" id="BTGU01000100">
    <property type="protein sequence ID" value="GMN60613.1"/>
    <property type="molecule type" value="Genomic_DNA"/>
</dbReference>
<evidence type="ECO:0000256" key="1">
    <source>
        <dbReference type="SAM" id="MobiDB-lite"/>
    </source>
</evidence>
<feature type="region of interest" description="Disordered" evidence="1">
    <location>
        <begin position="78"/>
        <end position="101"/>
    </location>
</feature>
<reference evidence="2" key="1">
    <citation type="submission" date="2023-07" db="EMBL/GenBank/DDBJ databases">
        <title>draft genome sequence of fig (Ficus carica).</title>
        <authorList>
            <person name="Takahashi T."/>
            <person name="Nishimura K."/>
        </authorList>
    </citation>
    <scope>NUCLEOTIDE SEQUENCE</scope>
</reference>
<dbReference type="Gramene" id="FCD_00026047-RA">
    <property type="protein sequence ID" value="FCD_00026047-RA:cds"/>
    <property type="gene ID" value="FCD_00026047"/>
</dbReference>
<comment type="caution">
    <text evidence="2">The sequence shown here is derived from an EMBL/GenBank/DDBJ whole genome shotgun (WGS) entry which is preliminary data.</text>
</comment>
<evidence type="ECO:0000313" key="2">
    <source>
        <dbReference type="EMBL" id="GMN60613.1"/>
    </source>
</evidence>
<accession>A0AA88DSB2</accession>
<name>A0AA88DSB2_FICCA</name>
<proteinExistence type="predicted"/>
<evidence type="ECO:0000313" key="3">
    <source>
        <dbReference type="Proteomes" id="UP001187192"/>
    </source>
</evidence>
<dbReference type="Proteomes" id="UP001187192">
    <property type="component" value="Unassembled WGS sequence"/>
</dbReference>
<dbReference type="AlphaFoldDB" id="A0AA88DSB2"/>
<keyword evidence="3" id="KW-1185">Reference proteome</keyword>